<evidence type="ECO:0000256" key="1">
    <source>
        <dbReference type="SAM" id="SignalP"/>
    </source>
</evidence>
<evidence type="ECO:0000313" key="3">
    <source>
        <dbReference type="Proteomes" id="UP000005713"/>
    </source>
</evidence>
<feature type="signal peptide" evidence="1">
    <location>
        <begin position="1"/>
        <end position="21"/>
    </location>
</feature>
<dbReference type="RefSeq" id="WP_005857756.1">
    <property type="nucleotide sequence ID" value="NZ_AAYA01000004.1"/>
</dbReference>
<feature type="chain" id="PRO_5002654279" evidence="1">
    <location>
        <begin position="22"/>
        <end position="196"/>
    </location>
</feature>
<evidence type="ECO:0000313" key="2">
    <source>
        <dbReference type="EMBL" id="EBA08866.1"/>
    </source>
</evidence>
<sequence length="196" mass="20500">MKSFAAALSVALAILSGGAVAQTNSCMGNCLASEGDTPSYHACIRRLCNANHVQPSTHIPTWNGGAIQDGAILWAGIDTQNGQSGLYYFCQQGGISDLLIPGTPPGQQTFYLTVDGQTFEKTFRTITNGVTATVVPEEPLIRAMRGGKGVVIESQRGGMVMGLPLINAEEALEGALVGCGFMAPDERPLGAGERQD</sequence>
<comment type="caution">
    <text evidence="2">The sequence shown here is derived from an EMBL/GenBank/DDBJ whole genome shotgun (WGS) entry which is preliminary data.</text>
</comment>
<protein>
    <submittedName>
        <fullName evidence="2">Uncharacterized protein</fullName>
    </submittedName>
</protein>
<organism evidence="2 3">
    <name type="scientific">Sagittula stellata (strain ATCC 700073 / DSM 11524 / E-37)</name>
    <dbReference type="NCBI Taxonomy" id="388399"/>
    <lineage>
        <taxon>Bacteria</taxon>
        <taxon>Pseudomonadati</taxon>
        <taxon>Pseudomonadota</taxon>
        <taxon>Alphaproteobacteria</taxon>
        <taxon>Rhodobacterales</taxon>
        <taxon>Roseobacteraceae</taxon>
        <taxon>Sagittula</taxon>
    </lineage>
</organism>
<keyword evidence="3" id="KW-1185">Reference proteome</keyword>
<accession>A3K1S0</accession>
<proteinExistence type="predicted"/>
<reference evidence="2 3" key="1">
    <citation type="submission" date="2006-06" db="EMBL/GenBank/DDBJ databases">
        <authorList>
            <person name="Moran M.A."/>
            <person name="Ferriera S."/>
            <person name="Johnson J."/>
            <person name="Kravitz S."/>
            <person name="Beeson K."/>
            <person name="Sutton G."/>
            <person name="Rogers Y.-H."/>
            <person name="Friedman R."/>
            <person name="Frazier M."/>
            <person name="Venter J.C."/>
        </authorList>
    </citation>
    <scope>NUCLEOTIDE SEQUENCE [LARGE SCALE GENOMIC DNA]</scope>
    <source>
        <strain evidence="2 3">E-37</strain>
    </source>
</reference>
<dbReference type="EMBL" id="AAYA01000004">
    <property type="protein sequence ID" value="EBA08866.1"/>
    <property type="molecule type" value="Genomic_DNA"/>
</dbReference>
<dbReference type="eggNOG" id="ENOG5032YU4">
    <property type="taxonomic scope" value="Bacteria"/>
</dbReference>
<keyword evidence="1" id="KW-0732">Signal</keyword>
<dbReference type="Proteomes" id="UP000005713">
    <property type="component" value="Unassembled WGS sequence"/>
</dbReference>
<dbReference type="OrthoDB" id="7837118at2"/>
<dbReference type="AlphaFoldDB" id="A3K1S0"/>
<name>A3K1S0_SAGS3</name>
<gene>
    <name evidence="2" type="ORF">SSE37_04450</name>
</gene>